<comment type="caution">
    <text evidence="1">The sequence shown here is derived from an EMBL/GenBank/DDBJ whole genome shotgun (WGS) entry which is preliminary data.</text>
</comment>
<accession>A0A4C1SQT5</accession>
<gene>
    <name evidence="1" type="ORF">EVAR_103816_1</name>
</gene>
<dbReference type="Proteomes" id="UP000299102">
    <property type="component" value="Unassembled WGS sequence"/>
</dbReference>
<evidence type="ECO:0000313" key="1">
    <source>
        <dbReference type="EMBL" id="GBP04345.1"/>
    </source>
</evidence>
<dbReference type="AlphaFoldDB" id="A0A4C1SQT5"/>
<evidence type="ECO:0000313" key="2">
    <source>
        <dbReference type="Proteomes" id="UP000299102"/>
    </source>
</evidence>
<protein>
    <submittedName>
        <fullName evidence="1">Uncharacterized protein</fullName>
    </submittedName>
</protein>
<sequence>MNWKSVYEQYFNINDNGNYNLDYMQHNLEYEEDLEFIDEVEIEQPYDWMEIAAGSNNIPQEDDIERREIDITHHWHFISDKKILNGLEDFVDTEKAEENIDNQINMNAQDNLYSNLTFSNEQLEIINIFEKQLSY</sequence>
<proteinExistence type="predicted"/>
<organism evidence="1 2">
    <name type="scientific">Eumeta variegata</name>
    <name type="common">Bagworm moth</name>
    <name type="synonym">Eumeta japonica</name>
    <dbReference type="NCBI Taxonomy" id="151549"/>
    <lineage>
        <taxon>Eukaryota</taxon>
        <taxon>Metazoa</taxon>
        <taxon>Ecdysozoa</taxon>
        <taxon>Arthropoda</taxon>
        <taxon>Hexapoda</taxon>
        <taxon>Insecta</taxon>
        <taxon>Pterygota</taxon>
        <taxon>Neoptera</taxon>
        <taxon>Endopterygota</taxon>
        <taxon>Lepidoptera</taxon>
        <taxon>Glossata</taxon>
        <taxon>Ditrysia</taxon>
        <taxon>Tineoidea</taxon>
        <taxon>Psychidae</taxon>
        <taxon>Oiketicinae</taxon>
        <taxon>Eumeta</taxon>
    </lineage>
</organism>
<dbReference type="EMBL" id="BGZK01003758">
    <property type="protein sequence ID" value="GBP04345.1"/>
    <property type="molecule type" value="Genomic_DNA"/>
</dbReference>
<reference evidence="1 2" key="1">
    <citation type="journal article" date="2019" name="Commun. Biol.">
        <title>The bagworm genome reveals a unique fibroin gene that provides high tensile strength.</title>
        <authorList>
            <person name="Kono N."/>
            <person name="Nakamura H."/>
            <person name="Ohtoshi R."/>
            <person name="Tomita M."/>
            <person name="Numata K."/>
            <person name="Arakawa K."/>
        </authorList>
    </citation>
    <scope>NUCLEOTIDE SEQUENCE [LARGE SCALE GENOMIC DNA]</scope>
</reference>
<name>A0A4C1SQT5_EUMVA</name>
<keyword evidence="2" id="KW-1185">Reference proteome</keyword>